<comment type="function">
    <text evidence="3">Essential component of the SCF (SKP1-CUL1-F-box protein) E3 ubiquitin ligase complexes, which mediate the ubiquitination and subsequent proteasomal degradation of target proteins.</text>
</comment>
<dbReference type="SMART" id="SM00512">
    <property type="entry name" value="Skp1"/>
    <property type="match status" value="1"/>
</dbReference>
<dbReference type="InterPro" id="IPR016072">
    <property type="entry name" value="Skp1_comp_dimer"/>
</dbReference>
<dbReference type="AlphaFoldDB" id="A0A8H3I699"/>
<gene>
    <name evidence="6" type="ORF">RDB_LOCUS182987</name>
</gene>
<comment type="pathway">
    <text evidence="3">Protein modification; protein ubiquitination.</text>
</comment>
<dbReference type="Pfam" id="PF03931">
    <property type="entry name" value="Skp1_POZ"/>
    <property type="match status" value="1"/>
</dbReference>
<organism evidence="6 7">
    <name type="scientific">Rhizoctonia solani</name>
    <dbReference type="NCBI Taxonomy" id="456999"/>
    <lineage>
        <taxon>Eukaryota</taxon>
        <taxon>Fungi</taxon>
        <taxon>Dikarya</taxon>
        <taxon>Basidiomycota</taxon>
        <taxon>Agaricomycotina</taxon>
        <taxon>Agaricomycetes</taxon>
        <taxon>Cantharellales</taxon>
        <taxon>Ceratobasidiaceae</taxon>
        <taxon>Rhizoctonia</taxon>
    </lineage>
</organism>
<evidence type="ECO:0000259" key="4">
    <source>
        <dbReference type="Pfam" id="PF01466"/>
    </source>
</evidence>
<sequence>MTTTPHTVRLFTQDEQTITTDWEIFKQFGIFQPQNDPEDRPKEPVPLPEVSAATVNRIIEYCEQHRNDEPHTGDAPRQPTEWDKTFIASLGQEELFEVILAVNYLDIQPLLDIACKQVAHMIKSKSPDEIRTLFNIE</sequence>
<evidence type="ECO:0000256" key="2">
    <source>
        <dbReference type="ARBA" id="ARBA00022786"/>
    </source>
</evidence>
<keyword evidence="2 3" id="KW-0833">Ubl conjugation pathway</keyword>
<dbReference type="InterPro" id="IPR001232">
    <property type="entry name" value="SKP1-like"/>
</dbReference>
<evidence type="ECO:0000256" key="1">
    <source>
        <dbReference type="ARBA" id="ARBA00009993"/>
    </source>
</evidence>
<feature type="domain" description="SKP1 component POZ" evidence="5">
    <location>
        <begin position="8"/>
        <end position="67"/>
    </location>
</feature>
<evidence type="ECO:0000256" key="3">
    <source>
        <dbReference type="PIRNR" id="PIRNR028729"/>
    </source>
</evidence>
<dbReference type="InterPro" id="IPR016073">
    <property type="entry name" value="Skp1_comp_POZ"/>
</dbReference>
<dbReference type="GO" id="GO:0016567">
    <property type="term" value="P:protein ubiquitination"/>
    <property type="evidence" value="ECO:0007669"/>
    <property type="project" value="UniProtKB-UniPathway"/>
</dbReference>
<comment type="caution">
    <text evidence="6">The sequence shown here is derived from an EMBL/GenBank/DDBJ whole genome shotgun (WGS) entry which is preliminary data.</text>
</comment>
<dbReference type="Proteomes" id="UP000663827">
    <property type="component" value="Unassembled WGS sequence"/>
</dbReference>
<evidence type="ECO:0000313" key="7">
    <source>
        <dbReference type="Proteomes" id="UP000663827"/>
    </source>
</evidence>
<dbReference type="EMBL" id="CAJNJQ010006494">
    <property type="protein sequence ID" value="CAE7229669.1"/>
    <property type="molecule type" value="Genomic_DNA"/>
</dbReference>
<name>A0A8H3I699_9AGAM</name>
<dbReference type="PIRSF" id="PIRSF028729">
    <property type="entry name" value="E3_ubiquit_lig_SCF_Skp"/>
    <property type="match status" value="1"/>
</dbReference>
<dbReference type="PANTHER" id="PTHR11165">
    <property type="entry name" value="SKP1"/>
    <property type="match status" value="1"/>
</dbReference>
<reference evidence="6" key="1">
    <citation type="submission" date="2021-01" db="EMBL/GenBank/DDBJ databases">
        <authorList>
            <person name="Kaushik A."/>
        </authorList>
    </citation>
    <scope>NUCLEOTIDE SEQUENCE</scope>
    <source>
        <strain evidence="6">AG5</strain>
    </source>
</reference>
<accession>A0A8H3I699</accession>
<feature type="domain" description="SKP1 component dimerisation" evidence="4">
    <location>
        <begin position="108"/>
        <end position="137"/>
    </location>
</feature>
<dbReference type="Pfam" id="PF01466">
    <property type="entry name" value="Skp1"/>
    <property type="match status" value="1"/>
</dbReference>
<evidence type="ECO:0000313" key="6">
    <source>
        <dbReference type="EMBL" id="CAE7229669.1"/>
    </source>
</evidence>
<proteinExistence type="inferred from homology"/>
<dbReference type="UniPathway" id="UPA00143"/>
<dbReference type="SUPFAM" id="SSF81382">
    <property type="entry name" value="Skp1 dimerisation domain-like"/>
    <property type="match status" value="1"/>
</dbReference>
<comment type="subunit">
    <text evidence="3">Component of the SCF (SKP1-CUL1-F-box protein) E3 ubiquitin ligase complexes.</text>
</comment>
<dbReference type="InterPro" id="IPR036296">
    <property type="entry name" value="SKP1-like_dim_sf"/>
</dbReference>
<evidence type="ECO:0000259" key="5">
    <source>
        <dbReference type="Pfam" id="PF03931"/>
    </source>
</evidence>
<protein>
    <recommendedName>
        <fullName evidence="3">E3 ubiquitin ligase complex SCF subunit</fullName>
    </recommendedName>
</protein>
<dbReference type="SUPFAM" id="SSF54695">
    <property type="entry name" value="POZ domain"/>
    <property type="match status" value="1"/>
</dbReference>
<dbReference type="InterPro" id="IPR016897">
    <property type="entry name" value="SKP1"/>
</dbReference>
<comment type="similarity">
    <text evidence="1 3">Belongs to the SKP1 family.</text>
</comment>
<dbReference type="GO" id="GO:0006511">
    <property type="term" value="P:ubiquitin-dependent protein catabolic process"/>
    <property type="evidence" value="ECO:0007669"/>
    <property type="project" value="InterPro"/>
</dbReference>
<dbReference type="InterPro" id="IPR011333">
    <property type="entry name" value="SKP1/BTB/POZ_sf"/>
</dbReference>
<dbReference type="Gene3D" id="3.30.710.10">
    <property type="entry name" value="Potassium Channel Kv1.1, Chain A"/>
    <property type="match status" value="1"/>
</dbReference>